<dbReference type="PANTHER" id="PTHR10502">
    <property type="entry name" value="ANNEXIN"/>
    <property type="match status" value="1"/>
</dbReference>
<name>A0A9P9APA3_9HYPO</name>
<evidence type="ECO:0000256" key="3">
    <source>
        <dbReference type="ARBA" id="ARBA00023216"/>
    </source>
</evidence>
<dbReference type="OrthoDB" id="37886at2759"/>
<keyword evidence="6" id="KW-1185">Reference proteome</keyword>
<keyword evidence="3" id="KW-0041">Annexin</keyword>
<dbReference type="Gene3D" id="1.10.220.10">
    <property type="entry name" value="Annexin"/>
    <property type="match status" value="4"/>
</dbReference>
<dbReference type="AlphaFoldDB" id="A0A9P9APA3"/>
<dbReference type="PANTHER" id="PTHR10502:SF102">
    <property type="entry name" value="ANNEXIN B11"/>
    <property type="match status" value="1"/>
</dbReference>
<dbReference type="SMART" id="SM00335">
    <property type="entry name" value="ANX"/>
    <property type="match status" value="4"/>
</dbReference>
<evidence type="ECO:0008006" key="7">
    <source>
        <dbReference type="Google" id="ProtNLM"/>
    </source>
</evidence>
<dbReference type="SUPFAM" id="SSF47874">
    <property type="entry name" value="Annexin"/>
    <property type="match status" value="1"/>
</dbReference>
<sequence length="504" mass="55783">MNPQQPYYGQAPTGGYPQQSGYPGGPPPPSGQAPPGGQQPPYGQQQGYYGQQQPPQGQYGGQPPPQGQYGGQQPPQGQYQNQPYYGGPPQGQQPPQNQPYGGYGTPPPGQQQQQYPPAQPQYGRPPQGAPYGQQSPAPYGQQPPQPISPQQQQYGAPQQWQGQPPQGVPPYGQMNVPPTPASPGYDINQRAAVPRVDTSADAESLRKAMKGFGCDERALIKVLIQRKYSNPWAIAQLVEDYNKRFMRDLAQDIEKETRGEFETVLLALVSGPLGSDARILKKALVRAGTDEEALNDVLLCRSNADIRAIIVEYRKLRGKELAEDIKDDVDDTLYRMYSMILGATRAEDAVPVDPNYIDHKVTELQRATEGTIGTNDIAVAQILVAANDNQLRELSRVYHAKYHRSLEKVIADEFRGDMEDALLRIILQGKDRGHADALRLGQALQRGKDRLFINRVVSLYWNPQRLQEAKAAYKKQYGVMLGKHVKEFLSGDYEDVIMALIGEK</sequence>
<dbReference type="GO" id="GO:0005509">
    <property type="term" value="F:calcium ion binding"/>
    <property type="evidence" value="ECO:0007669"/>
    <property type="project" value="InterPro"/>
</dbReference>
<accession>A0A9P9APA3</accession>
<comment type="caution">
    <text evidence="5">The sequence shown here is derived from an EMBL/GenBank/DDBJ whole genome shotgun (WGS) entry which is preliminary data.</text>
</comment>
<comment type="similarity">
    <text evidence="1">Belongs to the annexin family.</text>
</comment>
<evidence type="ECO:0000256" key="2">
    <source>
        <dbReference type="ARBA" id="ARBA00022737"/>
    </source>
</evidence>
<dbReference type="PROSITE" id="PS51897">
    <property type="entry name" value="ANNEXIN_2"/>
    <property type="match status" value="4"/>
</dbReference>
<dbReference type="GO" id="GO:0005544">
    <property type="term" value="F:calcium-dependent phospholipid binding"/>
    <property type="evidence" value="ECO:0007669"/>
    <property type="project" value="InterPro"/>
</dbReference>
<dbReference type="GO" id="GO:0005737">
    <property type="term" value="C:cytoplasm"/>
    <property type="evidence" value="ECO:0007669"/>
    <property type="project" value="TreeGrafter"/>
</dbReference>
<dbReference type="InterPro" id="IPR037104">
    <property type="entry name" value="Annexin_sf"/>
</dbReference>
<feature type="compositionally biased region" description="Low complexity" evidence="4">
    <location>
        <begin position="110"/>
        <end position="134"/>
    </location>
</feature>
<dbReference type="EMBL" id="JAGPYM010000011">
    <property type="protein sequence ID" value="KAH6889433.1"/>
    <property type="molecule type" value="Genomic_DNA"/>
</dbReference>
<proteinExistence type="inferred from homology"/>
<reference evidence="5 6" key="1">
    <citation type="journal article" date="2021" name="Nat. Commun.">
        <title>Genetic determinants of endophytism in the Arabidopsis root mycobiome.</title>
        <authorList>
            <person name="Mesny F."/>
            <person name="Miyauchi S."/>
            <person name="Thiergart T."/>
            <person name="Pickel B."/>
            <person name="Atanasova L."/>
            <person name="Karlsson M."/>
            <person name="Huettel B."/>
            <person name="Barry K.W."/>
            <person name="Haridas S."/>
            <person name="Chen C."/>
            <person name="Bauer D."/>
            <person name="Andreopoulos W."/>
            <person name="Pangilinan J."/>
            <person name="LaButti K."/>
            <person name="Riley R."/>
            <person name="Lipzen A."/>
            <person name="Clum A."/>
            <person name="Drula E."/>
            <person name="Henrissat B."/>
            <person name="Kohler A."/>
            <person name="Grigoriev I.V."/>
            <person name="Martin F.M."/>
            <person name="Hacquard S."/>
        </authorList>
    </citation>
    <scope>NUCLEOTIDE SEQUENCE [LARGE SCALE GENOMIC DNA]</scope>
    <source>
        <strain evidence="5 6">MPI-CAGE-CH-0241</strain>
    </source>
</reference>
<dbReference type="InterPro" id="IPR001464">
    <property type="entry name" value="Annexin"/>
</dbReference>
<feature type="compositionally biased region" description="Low complexity" evidence="4">
    <location>
        <begin position="33"/>
        <end position="57"/>
    </location>
</feature>
<gene>
    <name evidence="5" type="ORF">B0T10DRAFT_487963</name>
</gene>
<dbReference type="Proteomes" id="UP000777438">
    <property type="component" value="Unassembled WGS sequence"/>
</dbReference>
<dbReference type="GO" id="GO:0005634">
    <property type="term" value="C:nucleus"/>
    <property type="evidence" value="ECO:0007669"/>
    <property type="project" value="TreeGrafter"/>
</dbReference>
<feature type="region of interest" description="Disordered" evidence="4">
    <location>
        <begin position="1"/>
        <end position="187"/>
    </location>
</feature>
<feature type="compositionally biased region" description="Low complexity" evidence="4">
    <location>
        <begin position="71"/>
        <end position="87"/>
    </location>
</feature>
<keyword evidence="2" id="KW-0677">Repeat</keyword>
<evidence type="ECO:0000256" key="4">
    <source>
        <dbReference type="SAM" id="MobiDB-lite"/>
    </source>
</evidence>
<dbReference type="Pfam" id="PF00191">
    <property type="entry name" value="Annexin"/>
    <property type="match status" value="4"/>
</dbReference>
<dbReference type="GO" id="GO:0005886">
    <property type="term" value="C:plasma membrane"/>
    <property type="evidence" value="ECO:0007669"/>
    <property type="project" value="TreeGrafter"/>
</dbReference>
<dbReference type="GO" id="GO:0001786">
    <property type="term" value="F:phosphatidylserine binding"/>
    <property type="evidence" value="ECO:0007669"/>
    <property type="project" value="TreeGrafter"/>
</dbReference>
<evidence type="ECO:0000313" key="6">
    <source>
        <dbReference type="Proteomes" id="UP000777438"/>
    </source>
</evidence>
<dbReference type="PRINTS" id="PR00196">
    <property type="entry name" value="ANNEXIN"/>
</dbReference>
<protein>
    <recommendedName>
        <fullName evidence="7">Annexin</fullName>
    </recommendedName>
</protein>
<dbReference type="GO" id="GO:0012506">
    <property type="term" value="C:vesicle membrane"/>
    <property type="evidence" value="ECO:0007669"/>
    <property type="project" value="TreeGrafter"/>
</dbReference>
<dbReference type="InterPro" id="IPR018502">
    <property type="entry name" value="Annexin_repeat"/>
</dbReference>
<feature type="compositionally biased region" description="Low complexity" evidence="4">
    <location>
        <begin position="148"/>
        <end position="173"/>
    </location>
</feature>
<evidence type="ECO:0000313" key="5">
    <source>
        <dbReference type="EMBL" id="KAH6889433.1"/>
    </source>
</evidence>
<evidence type="ECO:0000256" key="1">
    <source>
        <dbReference type="ARBA" id="ARBA00007831"/>
    </source>
</evidence>
<organism evidence="5 6">
    <name type="scientific">Thelonectria olida</name>
    <dbReference type="NCBI Taxonomy" id="1576542"/>
    <lineage>
        <taxon>Eukaryota</taxon>
        <taxon>Fungi</taxon>
        <taxon>Dikarya</taxon>
        <taxon>Ascomycota</taxon>
        <taxon>Pezizomycotina</taxon>
        <taxon>Sordariomycetes</taxon>
        <taxon>Hypocreomycetidae</taxon>
        <taxon>Hypocreales</taxon>
        <taxon>Nectriaceae</taxon>
        <taxon>Thelonectria</taxon>
    </lineage>
</organism>